<dbReference type="SUPFAM" id="SSF51445">
    <property type="entry name" value="(Trans)glycosidases"/>
    <property type="match status" value="1"/>
</dbReference>
<dbReference type="EMBL" id="JBGBPQ010000004">
    <property type="protein sequence ID" value="KAL1525347.1"/>
    <property type="molecule type" value="Genomic_DNA"/>
</dbReference>
<evidence type="ECO:0000256" key="4">
    <source>
        <dbReference type="ARBA" id="ARBA00022651"/>
    </source>
</evidence>
<evidence type="ECO:0000256" key="7">
    <source>
        <dbReference type="ARBA" id="ARBA00022801"/>
    </source>
</evidence>
<reference evidence="14 15" key="1">
    <citation type="journal article" date="2024" name="Science">
        <title>Giant polyketide synthase enzymes in the biosynthesis of giant marine polyether toxins.</title>
        <authorList>
            <person name="Fallon T.R."/>
            <person name="Shende V.V."/>
            <person name="Wierzbicki I.H."/>
            <person name="Pendleton A.L."/>
            <person name="Watervoot N.F."/>
            <person name="Auber R.P."/>
            <person name="Gonzalez D.J."/>
            <person name="Wisecaver J.H."/>
            <person name="Moore B.S."/>
        </authorList>
    </citation>
    <scope>NUCLEOTIDE SEQUENCE [LARGE SCALE GENOMIC DNA]</scope>
    <source>
        <strain evidence="14 15">12B1</strain>
    </source>
</reference>
<evidence type="ECO:0000256" key="9">
    <source>
        <dbReference type="ARBA" id="ARBA00023295"/>
    </source>
</evidence>
<dbReference type="Gene3D" id="2.60.120.260">
    <property type="entry name" value="Galactose-binding domain-like"/>
    <property type="match status" value="3"/>
</dbReference>
<keyword evidence="5 11" id="KW-0732">Signal</keyword>
<dbReference type="AlphaFoldDB" id="A0AB34JWY0"/>
<evidence type="ECO:0000256" key="6">
    <source>
        <dbReference type="ARBA" id="ARBA00022737"/>
    </source>
</evidence>
<dbReference type="InterPro" id="IPR044846">
    <property type="entry name" value="GH10"/>
</dbReference>
<comment type="catalytic activity">
    <reaction evidence="1">
        <text>Endohydrolysis of (1-&gt;4)-beta-D-xylosidic linkages in xylans.</text>
        <dbReference type="EC" id="3.2.1.8"/>
    </reaction>
</comment>
<dbReference type="InterPro" id="IPR008979">
    <property type="entry name" value="Galactose-bd-like_sf"/>
</dbReference>
<accession>A0AB34JWY0</accession>
<keyword evidence="7" id="KW-0378">Hydrolase</keyword>
<dbReference type="Pfam" id="PF00331">
    <property type="entry name" value="Glyco_hydro_10"/>
    <property type="match status" value="1"/>
</dbReference>
<evidence type="ECO:0000256" key="2">
    <source>
        <dbReference type="ARBA" id="ARBA00007495"/>
    </source>
</evidence>
<comment type="similarity">
    <text evidence="2">Belongs to the glycosyl hydrolase 10 (cellulase F) family.</text>
</comment>
<evidence type="ECO:0000259" key="13">
    <source>
        <dbReference type="Pfam" id="PF02018"/>
    </source>
</evidence>
<evidence type="ECO:0000256" key="8">
    <source>
        <dbReference type="ARBA" id="ARBA00023277"/>
    </source>
</evidence>
<keyword evidence="4" id="KW-0858">Xylan degradation</keyword>
<keyword evidence="15" id="KW-1185">Reference proteome</keyword>
<evidence type="ECO:0000313" key="14">
    <source>
        <dbReference type="EMBL" id="KAL1525347.1"/>
    </source>
</evidence>
<keyword evidence="6" id="KW-0677">Repeat</keyword>
<dbReference type="SUPFAM" id="SSF49785">
    <property type="entry name" value="Galactose-binding domain-like"/>
    <property type="match status" value="3"/>
</dbReference>
<organism evidence="14 15">
    <name type="scientific">Prymnesium parvum</name>
    <name type="common">Toxic golden alga</name>
    <dbReference type="NCBI Taxonomy" id="97485"/>
    <lineage>
        <taxon>Eukaryota</taxon>
        <taxon>Haptista</taxon>
        <taxon>Haptophyta</taxon>
        <taxon>Prymnesiophyceae</taxon>
        <taxon>Prymnesiales</taxon>
        <taxon>Prymnesiaceae</taxon>
        <taxon>Prymnesium</taxon>
    </lineage>
</organism>
<dbReference type="Gene3D" id="3.20.20.80">
    <property type="entry name" value="Glycosidases"/>
    <property type="match status" value="1"/>
</dbReference>
<dbReference type="InterPro" id="IPR001000">
    <property type="entry name" value="GH10_dom"/>
</dbReference>
<keyword evidence="9" id="KW-0326">Glycosidase</keyword>
<keyword evidence="10" id="KW-0624">Polysaccharide degradation</keyword>
<dbReference type="EC" id="3.2.1.8" evidence="3"/>
<protein>
    <recommendedName>
        <fullName evidence="3">endo-1,4-beta-xylanase</fullName>
        <ecNumber evidence="3">3.2.1.8</ecNumber>
    </recommendedName>
</protein>
<dbReference type="GO" id="GO:0031176">
    <property type="term" value="F:endo-1,4-beta-xylanase activity"/>
    <property type="evidence" value="ECO:0007669"/>
    <property type="project" value="UniProtKB-EC"/>
</dbReference>
<evidence type="ECO:0000256" key="1">
    <source>
        <dbReference type="ARBA" id="ARBA00000681"/>
    </source>
</evidence>
<dbReference type="PANTHER" id="PTHR31490:SF88">
    <property type="entry name" value="BETA-XYLANASE"/>
    <property type="match status" value="1"/>
</dbReference>
<evidence type="ECO:0000256" key="3">
    <source>
        <dbReference type="ARBA" id="ARBA00012590"/>
    </source>
</evidence>
<dbReference type="InterPro" id="IPR003305">
    <property type="entry name" value="CenC_carb-bd"/>
</dbReference>
<dbReference type="GO" id="GO:0045493">
    <property type="term" value="P:xylan catabolic process"/>
    <property type="evidence" value="ECO:0007669"/>
    <property type="project" value="UniProtKB-KW"/>
</dbReference>
<proteinExistence type="inferred from homology"/>
<feature type="chain" id="PRO_5044214911" description="endo-1,4-beta-xylanase" evidence="11">
    <location>
        <begin position="21"/>
        <end position="991"/>
    </location>
</feature>
<feature type="domain" description="GH10" evidence="12">
    <location>
        <begin position="793"/>
        <end position="972"/>
    </location>
</feature>
<feature type="signal peptide" evidence="11">
    <location>
        <begin position="1"/>
        <end position="20"/>
    </location>
</feature>
<dbReference type="Proteomes" id="UP001515480">
    <property type="component" value="Unassembled WGS sequence"/>
</dbReference>
<evidence type="ECO:0000256" key="11">
    <source>
        <dbReference type="SAM" id="SignalP"/>
    </source>
</evidence>
<sequence length="991" mass="111939">MHACVRTIAFVLTLVPPSAAVYETAPQHKRLVLNVNFETAKDYDITSAYAVRGWNTTEGHMKITCPSPAAKHGARFGMEVAIDRPFTKNFHAQFSLPHFMTRLDRSGYQLTFWAKLHRASGAGEVVVEIVFLDVDEGFNWIGGAEVALMSEWQHIAMEPVYTKPEQKGHEIQIAFLLGLKQAEFYFDDIELYELDVLSPPPPSPPPPPNVLLWLDGEGGPGAAQVVVAPQSTGALEADLSSTDAAHEGKYGYEITVTKLFAKNWHGLLSLPAFLVTDHERAYTLTFWAKASANPHPRPQVTFQDEDNDYEYVDSEYVQLTAFWHQYTVTLAIPYKLRGHNIVANLMLGAYLGTYYFDEFKVTNDGYVSPPPSPPLPPPSPPPHVLLQLNMENYAKGTINSQTWPEGKMEVELQSTQAAHSGRYGLLIKIETAFEHDWHAQVALKSFLPPDTDHGYLFTFWGRAAAPKPGIQAAPKVVFQDATDNYTPIKQVAVPLTTEWQMYEVDLTIPSYRKGHSIIICFWLGEFQGSYALDDFQVDIVRQFDPPPPPPPRHTAFAPPPPGVVALLGFEGTDDGVTSQRAANNGSWTVSVPDARSAHSGGYGLYVEVSKAWRVPSLARLLLPRYVLRAGKEMLLHLSFWARVEKMHATDPTPSVTVAFLDLHKNYEQIGAEVIPLQHADWQMHYVVIDLKTEHVGHSIRPYLYIGKDAAIYHFDDFEYKEIEIEDGMAWLKLAPERIRRRRMGKFKLSFYDSDQWPVDYGRVSVELRRHSFPFGVELKTRLISQMKATDYLWYLKTAASHFWSGMVQQQMLWHAYEPAPGDFNAGAKAVDDLVAWARAQKWDKLDAALLDQSQEGAEDHWSNKLACTDLERRLHERIARDLTRFRGKIGVYEVWRDSLQRREWINRCGEKLYFDAYRWAHQADPAAQLCTSESSVLSTLTLTKAEAYHNLVYRLTHMDVPVSAICVQEYASVLSCSVLCADTLEHGHACS</sequence>
<keyword evidence="8" id="KW-0119">Carbohydrate metabolism</keyword>
<dbReference type="PANTHER" id="PTHR31490">
    <property type="entry name" value="GLYCOSYL HYDROLASE"/>
    <property type="match status" value="1"/>
</dbReference>
<dbReference type="InterPro" id="IPR017853">
    <property type="entry name" value="GH"/>
</dbReference>
<evidence type="ECO:0000256" key="5">
    <source>
        <dbReference type="ARBA" id="ARBA00022729"/>
    </source>
</evidence>
<evidence type="ECO:0000256" key="10">
    <source>
        <dbReference type="ARBA" id="ARBA00023326"/>
    </source>
</evidence>
<dbReference type="Pfam" id="PF02018">
    <property type="entry name" value="CBM_4_9"/>
    <property type="match status" value="1"/>
</dbReference>
<gene>
    <name evidence="14" type="ORF">AB1Y20_020207</name>
</gene>
<evidence type="ECO:0000313" key="15">
    <source>
        <dbReference type="Proteomes" id="UP001515480"/>
    </source>
</evidence>
<name>A0AB34JWY0_PRYPA</name>
<comment type="caution">
    <text evidence="14">The sequence shown here is derived from an EMBL/GenBank/DDBJ whole genome shotgun (WGS) entry which is preliminary data.</text>
</comment>
<feature type="domain" description="CBM-cenC" evidence="13">
    <location>
        <begin position="236"/>
        <end position="333"/>
    </location>
</feature>
<evidence type="ECO:0000259" key="12">
    <source>
        <dbReference type="Pfam" id="PF00331"/>
    </source>
</evidence>